<accession>A0ABR8D826</accession>
<evidence type="ECO:0000313" key="2">
    <source>
        <dbReference type="EMBL" id="MBD2503309.1"/>
    </source>
</evidence>
<sequence>MQRNTPTPHKNQPFRLNTMIVAIVCAALLVGVLIGVSLTSVANSNPENIASSVYIDSAAPDANLCVQYGASAIVTDTRVFLTLNPFKVYITQPRMQPGCVLRTSDWAILQQRNLITSQQTGDCKNRLNTFAYTGKLENSPQISCVYENDAAGNLFASQGQIGTKVQ</sequence>
<keyword evidence="1" id="KW-1133">Transmembrane helix</keyword>
<dbReference type="Pfam" id="PF11371">
    <property type="entry name" value="DUF3172"/>
    <property type="match status" value="1"/>
</dbReference>
<organism evidence="2 3">
    <name type="scientific">Anabaena azotica FACHB-119</name>
    <dbReference type="NCBI Taxonomy" id="947527"/>
    <lineage>
        <taxon>Bacteria</taxon>
        <taxon>Bacillati</taxon>
        <taxon>Cyanobacteriota</taxon>
        <taxon>Cyanophyceae</taxon>
        <taxon>Nostocales</taxon>
        <taxon>Nostocaceae</taxon>
        <taxon>Anabaena</taxon>
        <taxon>Anabaena azotica</taxon>
    </lineage>
</organism>
<gene>
    <name evidence="2" type="ORF">H6G83_22335</name>
</gene>
<keyword evidence="1" id="KW-0472">Membrane</keyword>
<dbReference type="EMBL" id="JACJSG010000033">
    <property type="protein sequence ID" value="MBD2503309.1"/>
    <property type="molecule type" value="Genomic_DNA"/>
</dbReference>
<dbReference type="InterPro" id="IPR021511">
    <property type="entry name" value="DUF3172"/>
</dbReference>
<protein>
    <submittedName>
        <fullName evidence="2">DUF3172 domain-containing protein</fullName>
    </submittedName>
</protein>
<dbReference type="RefSeq" id="WP_190476172.1">
    <property type="nucleotide sequence ID" value="NZ_JACJSG010000033.1"/>
</dbReference>
<proteinExistence type="predicted"/>
<dbReference type="Proteomes" id="UP000661112">
    <property type="component" value="Unassembled WGS sequence"/>
</dbReference>
<name>A0ABR8D826_9NOST</name>
<evidence type="ECO:0000256" key="1">
    <source>
        <dbReference type="SAM" id="Phobius"/>
    </source>
</evidence>
<comment type="caution">
    <text evidence="2">The sequence shown here is derived from an EMBL/GenBank/DDBJ whole genome shotgun (WGS) entry which is preliminary data.</text>
</comment>
<keyword evidence="3" id="KW-1185">Reference proteome</keyword>
<keyword evidence="1" id="KW-0812">Transmembrane</keyword>
<evidence type="ECO:0000313" key="3">
    <source>
        <dbReference type="Proteomes" id="UP000661112"/>
    </source>
</evidence>
<reference evidence="2 3" key="1">
    <citation type="journal article" date="2020" name="ISME J.">
        <title>Comparative genomics reveals insights into cyanobacterial evolution and habitat adaptation.</title>
        <authorList>
            <person name="Chen M.Y."/>
            <person name="Teng W.K."/>
            <person name="Zhao L."/>
            <person name="Hu C.X."/>
            <person name="Zhou Y.K."/>
            <person name="Han B.P."/>
            <person name="Song L.R."/>
            <person name="Shu W.S."/>
        </authorList>
    </citation>
    <scope>NUCLEOTIDE SEQUENCE [LARGE SCALE GENOMIC DNA]</scope>
    <source>
        <strain evidence="2 3">FACHB-119</strain>
    </source>
</reference>
<feature type="transmembrane region" description="Helical" evidence="1">
    <location>
        <begin position="20"/>
        <end position="42"/>
    </location>
</feature>